<gene>
    <name evidence="1" type="ORF">CALMAC_LOCUS3787</name>
</gene>
<dbReference type="Proteomes" id="UP000410492">
    <property type="component" value="Unassembled WGS sequence"/>
</dbReference>
<proteinExistence type="predicted"/>
<evidence type="ECO:0000313" key="1">
    <source>
        <dbReference type="EMBL" id="VEN39148.1"/>
    </source>
</evidence>
<protein>
    <submittedName>
        <fullName evidence="1">Uncharacterized protein</fullName>
    </submittedName>
</protein>
<keyword evidence="2" id="KW-1185">Reference proteome</keyword>
<organism evidence="1 2">
    <name type="scientific">Callosobruchus maculatus</name>
    <name type="common">Southern cowpea weevil</name>
    <name type="synonym">Pulse bruchid</name>
    <dbReference type="NCBI Taxonomy" id="64391"/>
    <lineage>
        <taxon>Eukaryota</taxon>
        <taxon>Metazoa</taxon>
        <taxon>Ecdysozoa</taxon>
        <taxon>Arthropoda</taxon>
        <taxon>Hexapoda</taxon>
        <taxon>Insecta</taxon>
        <taxon>Pterygota</taxon>
        <taxon>Neoptera</taxon>
        <taxon>Endopterygota</taxon>
        <taxon>Coleoptera</taxon>
        <taxon>Polyphaga</taxon>
        <taxon>Cucujiformia</taxon>
        <taxon>Chrysomeloidea</taxon>
        <taxon>Chrysomelidae</taxon>
        <taxon>Bruchinae</taxon>
        <taxon>Bruchini</taxon>
        <taxon>Callosobruchus</taxon>
    </lineage>
</organism>
<evidence type="ECO:0000313" key="2">
    <source>
        <dbReference type="Proteomes" id="UP000410492"/>
    </source>
</evidence>
<accession>A0A653BU60</accession>
<dbReference type="EMBL" id="CAACVG010005289">
    <property type="protein sequence ID" value="VEN39148.1"/>
    <property type="molecule type" value="Genomic_DNA"/>
</dbReference>
<dbReference type="AlphaFoldDB" id="A0A653BU60"/>
<reference evidence="1 2" key="1">
    <citation type="submission" date="2019-01" db="EMBL/GenBank/DDBJ databases">
        <authorList>
            <person name="Sayadi A."/>
        </authorList>
    </citation>
    <scope>NUCLEOTIDE SEQUENCE [LARGE SCALE GENOMIC DNA]</scope>
</reference>
<sequence>MFSSYNKLKASLTRESIVKQSFFSLCCLQYLGQHHRRAWAREWAKTRSDNQNPQCSDVRLAREALNSAR</sequence>
<name>A0A653BU60_CALMS</name>